<gene>
    <name evidence="3" type="ORF">A8990_102105</name>
</gene>
<dbReference type="Pfam" id="PF01464">
    <property type="entry name" value="SLT"/>
    <property type="match status" value="1"/>
</dbReference>
<dbReference type="GO" id="GO:0000270">
    <property type="term" value="P:peptidoglycan metabolic process"/>
    <property type="evidence" value="ECO:0007669"/>
    <property type="project" value="InterPro"/>
</dbReference>
<protein>
    <submittedName>
        <fullName evidence="3">Transglycosylase-like protein with SLT domain</fullName>
    </submittedName>
</protein>
<dbReference type="Gene3D" id="1.10.530.10">
    <property type="match status" value="1"/>
</dbReference>
<reference evidence="3 4" key="1">
    <citation type="submission" date="2018-08" db="EMBL/GenBank/DDBJ databases">
        <title>Genomic Encyclopedia of Type Strains, Phase III (KMG-III): the genomes of soil and plant-associated and newly described type strains.</title>
        <authorList>
            <person name="Whitman W."/>
        </authorList>
    </citation>
    <scope>NUCLEOTIDE SEQUENCE [LARGE SCALE GENOMIC DNA]</scope>
    <source>
        <strain evidence="3 4">CGMCC 1.10966</strain>
    </source>
</reference>
<dbReference type="PROSITE" id="PS00922">
    <property type="entry name" value="TRANSGLYCOSYLASE"/>
    <property type="match status" value="1"/>
</dbReference>
<dbReference type="EMBL" id="QTTN01000002">
    <property type="protein sequence ID" value="REE93021.1"/>
    <property type="molecule type" value="Genomic_DNA"/>
</dbReference>
<dbReference type="Proteomes" id="UP000256304">
    <property type="component" value="Unassembled WGS sequence"/>
</dbReference>
<evidence type="ECO:0000313" key="4">
    <source>
        <dbReference type="Proteomes" id="UP000256304"/>
    </source>
</evidence>
<organism evidence="3 4">
    <name type="scientific">Paenibacillus taihuensis</name>
    <dbReference type="NCBI Taxonomy" id="1156355"/>
    <lineage>
        <taxon>Bacteria</taxon>
        <taxon>Bacillati</taxon>
        <taxon>Bacillota</taxon>
        <taxon>Bacilli</taxon>
        <taxon>Bacillales</taxon>
        <taxon>Paenibacillaceae</taxon>
        <taxon>Paenibacillus</taxon>
    </lineage>
</organism>
<proteinExistence type="inferred from homology"/>
<dbReference type="PANTHER" id="PTHR37423">
    <property type="entry name" value="SOLUBLE LYTIC MUREIN TRANSGLYCOSYLASE-RELATED"/>
    <property type="match status" value="1"/>
</dbReference>
<evidence type="ECO:0000256" key="1">
    <source>
        <dbReference type="ARBA" id="ARBA00007734"/>
    </source>
</evidence>
<dbReference type="CDD" id="cd16896">
    <property type="entry name" value="LT_Slt70-like"/>
    <property type="match status" value="1"/>
</dbReference>
<comment type="similarity">
    <text evidence="1">Belongs to the transglycosylase Slt family.</text>
</comment>
<accession>A0A3D9SQQ8</accession>
<name>A0A3D9SQQ8_9BACL</name>
<evidence type="ECO:0000313" key="3">
    <source>
        <dbReference type="EMBL" id="REE93021.1"/>
    </source>
</evidence>
<dbReference type="GO" id="GO:0016020">
    <property type="term" value="C:membrane"/>
    <property type="evidence" value="ECO:0007669"/>
    <property type="project" value="InterPro"/>
</dbReference>
<dbReference type="SUPFAM" id="SSF53955">
    <property type="entry name" value="Lysozyme-like"/>
    <property type="match status" value="1"/>
</dbReference>
<dbReference type="InterPro" id="IPR023346">
    <property type="entry name" value="Lysozyme-like_dom_sf"/>
</dbReference>
<sequence>MSIDPRIMKSLLQLQLMPSLDLNGNDNVMSAATGQDGSSMFDTLLQQYMAGGTGTTNGLNNTDITSALSSLSLSGLGGIAPMITDASSSEYDSASSTPSDYEGYIDAAAAKYGIDPALIKGVIHTESSFNPNAESSAGAKGLMQLMDGTARGLGVSDSFDPKQNIEGGTRFLSYLLNKYDGNVQTALAAYNAGPGRVDRSGITGGSNFEELVHLLPKETQRYVSKVLNATEKYSTSI</sequence>
<keyword evidence="4" id="KW-1185">Reference proteome</keyword>
<dbReference type="InterPro" id="IPR000189">
    <property type="entry name" value="Transglyc_AS"/>
</dbReference>
<comment type="caution">
    <text evidence="3">The sequence shown here is derived from an EMBL/GenBank/DDBJ whole genome shotgun (WGS) entry which is preliminary data.</text>
</comment>
<dbReference type="InterPro" id="IPR008258">
    <property type="entry name" value="Transglycosylase_SLT_dom_1"/>
</dbReference>
<dbReference type="PANTHER" id="PTHR37423:SF2">
    <property type="entry name" value="MEMBRANE-BOUND LYTIC MUREIN TRANSGLYCOSYLASE C"/>
    <property type="match status" value="1"/>
</dbReference>
<dbReference type="AlphaFoldDB" id="A0A3D9SQQ8"/>
<evidence type="ECO:0000259" key="2">
    <source>
        <dbReference type="Pfam" id="PF01464"/>
    </source>
</evidence>
<dbReference type="RefSeq" id="WP_181909369.1">
    <property type="nucleotide sequence ID" value="NZ_QTTN01000002.1"/>
</dbReference>
<dbReference type="GO" id="GO:0008933">
    <property type="term" value="F:peptidoglycan lytic transglycosylase activity"/>
    <property type="evidence" value="ECO:0007669"/>
    <property type="project" value="InterPro"/>
</dbReference>
<feature type="domain" description="Transglycosylase SLT" evidence="2">
    <location>
        <begin position="104"/>
        <end position="200"/>
    </location>
</feature>